<dbReference type="InterPro" id="IPR027417">
    <property type="entry name" value="P-loop_NTPase"/>
</dbReference>
<dbReference type="GO" id="GO:0005047">
    <property type="term" value="F:signal recognition particle binding"/>
    <property type="evidence" value="ECO:0007669"/>
    <property type="project" value="TreeGrafter"/>
</dbReference>
<dbReference type="SMART" id="SM00963">
    <property type="entry name" value="SRP54_N"/>
    <property type="match status" value="1"/>
</dbReference>
<keyword evidence="5 10" id="KW-0378">Hydrolase</keyword>
<dbReference type="GO" id="GO:0005525">
    <property type="term" value="F:GTP binding"/>
    <property type="evidence" value="ECO:0007669"/>
    <property type="project" value="UniProtKB-UniRule"/>
</dbReference>
<dbReference type="Pfam" id="PF02881">
    <property type="entry name" value="SRP54_N"/>
    <property type="match status" value="1"/>
</dbReference>
<dbReference type="InterPro" id="IPR003593">
    <property type="entry name" value="AAA+_ATPase"/>
</dbReference>
<dbReference type="GO" id="GO:0003924">
    <property type="term" value="F:GTPase activity"/>
    <property type="evidence" value="ECO:0007669"/>
    <property type="project" value="UniProtKB-UniRule"/>
</dbReference>
<comment type="subcellular location">
    <subcellularLocation>
        <location evidence="1">Cell inner membrane</location>
        <topology evidence="1">Peripheral membrane protein</topology>
        <orientation evidence="1">Cytoplasmic side</orientation>
    </subcellularLocation>
    <subcellularLocation>
        <location evidence="10">Cell membrane</location>
        <topology evidence="10">Peripheral membrane protein</topology>
        <orientation evidence="10">Cytoplasmic side</orientation>
    </subcellularLocation>
    <subcellularLocation>
        <location evidence="10">Cytoplasm</location>
    </subcellularLocation>
</comment>
<evidence type="ECO:0000256" key="11">
    <source>
        <dbReference type="SAM" id="MobiDB-lite"/>
    </source>
</evidence>
<dbReference type="InterPro" id="IPR013822">
    <property type="entry name" value="Signal_recog_particl_SRP54_hlx"/>
</dbReference>
<evidence type="ECO:0000256" key="7">
    <source>
        <dbReference type="ARBA" id="ARBA00023136"/>
    </source>
</evidence>
<evidence type="ECO:0000256" key="1">
    <source>
        <dbReference type="ARBA" id="ARBA00004515"/>
    </source>
</evidence>
<dbReference type="GO" id="GO:0005886">
    <property type="term" value="C:plasma membrane"/>
    <property type="evidence" value="ECO:0007669"/>
    <property type="project" value="UniProtKB-SubCell"/>
</dbReference>
<keyword evidence="8 10" id="KW-0675">Receptor</keyword>
<dbReference type="Proteomes" id="UP000199495">
    <property type="component" value="Unassembled WGS sequence"/>
</dbReference>
<organism evidence="13 14">
    <name type="scientific">Pelagibacterium luteolum</name>
    <dbReference type="NCBI Taxonomy" id="440168"/>
    <lineage>
        <taxon>Bacteria</taxon>
        <taxon>Pseudomonadati</taxon>
        <taxon>Pseudomonadota</taxon>
        <taxon>Alphaproteobacteria</taxon>
        <taxon>Hyphomicrobiales</taxon>
        <taxon>Devosiaceae</taxon>
        <taxon>Pelagibacterium</taxon>
    </lineage>
</organism>
<feature type="binding site" evidence="10">
    <location>
        <begin position="393"/>
        <end position="396"/>
    </location>
    <ligand>
        <name>GTP</name>
        <dbReference type="ChEBI" id="CHEBI:37565"/>
    </ligand>
</feature>
<evidence type="ECO:0000256" key="5">
    <source>
        <dbReference type="ARBA" id="ARBA00022801"/>
    </source>
</evidence>
<evidence type="ECO:0000256" key="6">
    <source>
        <dbReference type="ARBA" id="ARBA00023134"/>
    </source>
</evidence>
<proteinExistence type="inferred from homology"/>
<dbReference type="RefSeq" id="WP_090590832.1">
    <property type="nucleotide sequence ID" value="NZ_FNCS01000001.1"/>
</dbReference>
<dbReference type="AlphaFoldDB" id="A0A1G7SFI5"/>
<dbReference type="GO" id="GO:0005737">
    <property type="term" value="C:cytoplasm"/>
    <property type="evidence" value="ECO:0007669"/>
    <property type="project" value="UniProtKB-SubCell"/>
</dbReference>
<dbReference type="FunFam" id="3.40.50.300:FF:000053">
    <property type="entry name" value="Signal recognition particle receptor FtsY"/>
    <property type="match status" value="1"/>
</dbReference>
<accession>A0A1G7SFI5</accession>
<dbReference type="Gene3D" id="1.20.120.140">
    <property type="entry name" value="Signal recognition particle SRP54, nucleotide-binding domain"/>
    <property type="match status" value="1"/>
</dbReference>
<evidence type="ECO:0000256" key="10">
    <source>
        <dbReference type="HAMAP-Rule" id="MF_00920"/>
    </source>
</evidence>
<dbReference type="NCBIfam" id="TIGR00064">
    <property type="entry name" value="ftsY"/>
    <property type="match status" value="1"/>
</dbReference>
<dbReference type="GO" id="GO:0006614">
    <property type="term" value="P:SRP-dependent cotranslational protein targeting to membrane"/>
    <property type="evidence" value="ECO:0007669"/>
    <property type="project" value="InterPro"/>
</dbReference>
<dbReference type="PANTHER" id="PTHR43134:SF1">
    <property type="entry name" value="SIGNAL RECOGNITION PARTICLE RECEPTOR SUBUNIT ALPHA"/>
    <property type="match status" value="1"/>
</dbReference>
<dbReference type="PROSITE" id="PS00300">
    <property type="entry name" value="SRP54"/>
    <property type="match status" value="1"/>
</dbReference>
<dbReference type="EMBL" id="FNCS01000001">
    <property type="protein sequence ID" value="SDG21827.1"/>
    <property type="molecule type" value="Genomic_DNA"/>
</dbReference>
<evidence type="ECO:0000256" key="3">
    <source>
        <dbReference type="ARBA" id="ARBA00022490"/>
    </source>
</evidence>
<evidence type="ECO:0000313" key="13">
    <source>
        <dbReference type="EMBL" id="SDG21827.1"/>
    </source>
</evidence>
<comment type="function">
    <text evidence="10">Involved in targeting and insertion of nascent membrane proteins into the cytoplasmic membrane. Acts as a receptor for the complex formed by the signal recognition particle (SRP) and the ribosome-nascent chain (RNC). Interaction with SRP-RNC leads to the transfer of the RNC complex to the Sec translocase for insertion into the membrane, the hydrolysis of GTP by both Ffh and FtsY, and the dissociation of the SRP-FtsY complex into the individual components.</text>
</comment>
<feature type="region of interest" description="Disordered" evidence="11">
    <location>
        <begin position="1"/>
        <end position="99"/>
    </location>
</feature>
<sequence>MSEDKKPGFWGRLFGLDQPQPKSDTEQALERATDENRGEEEALEALRARRETPDEPVEETVPDGAPDSRDAAPPEMQAEWLKEGHPNPPAHEPPTPDDVTDPFEHPDAIEDAVAVEQAEPAVEPPPLATPIVPAPGTAPQNWFQRLSSGLKRSSDNLTSSISAIFTKRKLDDQTLQDLEDTLIAADLGIDTAMAITDKLRAEKFDKDVSTDDVRAILAAEVENVLGPVAVPLSIPIATTPFVILMVGVNGSGKTTTIGKLTARFKAEGKSVLLAAGDTFRAAAVEQLQVWGQRNDVEVLTRPTGADASGLAFDAVAKAQETGTDIVIIDTAGRLQNRAELMDELEKIIRVIKKRDASAPHATLLTLDATTGQNALNQVEIFGQKAGVTGLVMTKLDGTARGGILVAIAKKFGLPIHYIGVGESIGDLEPFRADEFARAIAGKE</sequence>
<comment type="similarity">
    <text evidence="10">Belongs to the GTP-binding SRP family. FtsY subfamily.</text>
</comment>
<feature type="compositionally biased region" description="Basic and acidic residues" evidence="11">
    <location>
        <begin position="23"/>
        <end position="53"/>
    </location>
</feature>
<keyword evidence="2 10" id="KW-1003">Cell membrane</keyword>
<evidence type="ECO:0000313" key="14">
    <source>
        <dbReference type="Proteomes" id="UP000199495"/>
    </source>
</evidence>
<dbReference type="Pfam" id="PF00448">
    <property type="entry name" value="SRP54"/>
    <property type="match status" value="1"/>
</dbReference>
<protein>
    <recommendedName>
        <fullName evidence="10">Signal recognition particle receptor FtsY</fullName>
        <shortName evidence="10">SRP receptor</shortName>
        <ecNumber evidence="10">3.6.5.4</ecNumber>
    </recommendedName>
</protein>
<dbReference type="SMART" id="SM00962">
    <property type="entry name" value="SRP54"/>
    <property type="match status" value="1"/>
</dbReference>
<feature type="domain" description="SRP54-type proteins GTP-binding" evidence="12">
    <location>
        <begin position="414"/>
        <end position="427"/>
    </location>
</feature>
<evidence type="ECO:0000256" key="8">
    <source>
        <dbReference type="ARBA" id="ARBA00023170"/>
    </source>
</evidence>
<dbReference type="OrthoDB" id="9804720at2"/>
<dbReference type="InterPro" id="IPR000897">
    <property type="entry name" value="SRP54_GTPase_dom"/>
</dbReference>
<dbReference type="EC" id="3.6.5.4" evidence="10"/>
<dbReference type="STRING" id="440168.SAMN04487974_101485"/>
<dbReference type="HAMAP" id="MF_00920">
    <property type="entry name" value="FtsY"/>
    <property type="match status" value="1"/>
</dbReference>
<keyword evidence="6 10" id="KW-0342">GTP-binding</keyword>
<dbReference type="SMART" id="SM00382">
    <property type="entry name" value="AAA"/>
    <property type="match status" value="1"/>
</dbReference>
<evidence type="ECO:0000256" key="9">
    <source>
        <dbReference type="ARBA" id="ARBA00048027"/>
    </source>
</evidence>
<dbReference type="InterPro" id="IPR036225">
    <property type="entry name" value="SRP/SRP_N"/>
</dbReference>
<gene>
    <name evidence="10" type="primary">ftsY</name>
    <name evidence="13" type="ORF">SAMN04487974_101485</name>
</gene>
<comment type="subunit">
    <text evidence="10">Part of the signal recognition particle protein translocation system, which is composed of SRP and FtsY. SRP is a ribonucleoprotein composed of Ffh and a 4.5S RNA molecule.</text>
</comment>
<dbReference type="InterPro" id="IPR004390">
    <property type="entry name" value="SR_rcpt_FtsY"/>
</dbReference>
<feature type="binding site" evidence="10">
    <location>
        <begin position="329"/>
        <end position="333"/>
    </location>
    <ligand>
        <name>GTP</name>
        <dbReference type="ChEBI" id="CHEBI:37565"/>
    </ligand>
</feature>
<feature type="binding site" evidence="10">
    <location>
        <begin position="247"/>
        <end position="254"/>
    </location>
    <ligand>
        <name>GTP</name>
        <dbReference type="ChEBI" id="CHEBI:37565"/>
    </ligand>
</feature>
<keyword evidence="3 10" id="KW-0963">Cytoplasm</keyword>
<comment type="catalytic activity">
    <reaction evidence="9 10">
        <text>GTP + H2O = GDP + phosphate + H(+)</text>
        <dbReference type="Rhea" id="RHEA:19669"/>
        <dbReference type="ChEBI" id="CHEBI:15377"/>
        <dbReference type="ChEBI" id="CHEBI:15378"/>
        <dbReference type="ChEBI" id="CHEBI:37565"/>
        <dbReference type="ChEBI" id="CHEBI:43474"/>
        <dbReference type="ChEBI" id="CHEBI:58189"/>
        <dbReference type="EC" id="3.6.5.4"/>
    </reaction>
</comment>
<evidence type="ECO:0000259" key="12">
    <source>
        <dbReference type="PROSITE" id="PS00300"/>
    </source>
</evidence>
<dbReference type="CDD" id="cd17874">
    <property type="entry name" value="FtsY"/>
    <property type="match status" value="1"/>
</dbReference>
<keyword evidence="14" id="KW-1185">Reference proteome</keyword>
<keyword evidence="7 10" id="KW-0472">Membrane</keyword>
<dbReference type="PANTHER" id="PTHR43134">
    <property type="entry name" value="SIGNAL RECOGNITION PARTICLE RECEPTOR SUBUNIT ALPHA"/>
    <property type="match status" value="1"/>
</dbReference>
<keyword evidence="4 10" id="KW-0547">Nucleotide-binding</keyword>
<evidence type="ECO:0000256" key="2">
    <source>
        <dbReference type="ARBA" id="ARBA00022475"/>
    </source>
</evidence>
<evidence type="ECO:0000256" key="4">
    <source>
        <dbReference type="ARBA" id="ARBA00022741"/>
    </source>
</evidence>
<reference evidence="13 14" key="1">
    <citation type="submission" date="2016-10" db="EMBL/GenBank/DDBJ databases">
        <authorList>
            <person name="de Groot N.N."/>
        </authorList>
    </citation>
    <scope>NUCLEOTIDE SEQUENCE [LARGE SCALE GENOMIC DNA]</scope>
    <source>
        <strain evidence="13 14">CGMCC 1.10267</strain>
    </source>
</reference>
<dbReference type="SUPFAM" id="SSF52540">
    <property type="entry name" value="P-loop containing nucleoside triphosphate hydrolases"/>
    <property type="match status" value="1"/>
</dbReference>
<dbReference type="InterPro" id="IPR042101">
    <property type="entry name" value="SRP54_N_sf"/>
</dbReference>
<dbReference type="SUPFAM" id="SSF47364">
    <property type="entry name" value="Domain of the SRP/SRP receptor G-proteins"/>
    <property type="match status" value="1"/>
</dbReference>
<name>A0A1G7SFI5_9HYPH</name>
<dbReference type="Gene3D" id="3.40.50.300">
    <property type="entry name" value="P-loop containing nucleotide triphosphate hydrolases"/>
    <property type="match status" value="1"/>
</dbReference>